<comment type="caution">
    <text evidence="6">The sequence shown here is derived from an EMBL/GenBank/DDBJ whole genome shotgun (WGS) entry which is preliminary data.</text>
</comment>
<organism evidence="6 7">
    <name type="scientific">Peptidiphaga gingivicola</name>
    <dbReference type="NCBI Taxonomy" id="2741497"/>
    <lineage>
        <taxon>Bacteria</taxon>
        <taxon>Bacillati</taxon>
        <taxon>Actinomycetota</taxon>
        <taxon>Actinomycetes</taxon>
        <taxon>Actinomycetales</taxon>
        <taxon>Actinomycetaceae</taxon>
        <taxon>Peptidiphaga</taxon>
    </lineage>
</organism>
<evidence type="ECO:0000259" key="5">
    <source>
        <dbReference type="PROSITE" id="PS50893"/>
    </source>
</evidence>
<evidence type="ECO:0000256" key="4">
    <source>
        <dbReference type="SAM" id="MobiDB-lite"/>
    </source>
</evidence>
<dbReference type="SMART" id="SM00382">
    <property type="entry name" value="AAA"/>
    <property type="match status" value="1"/>
</dbReference>
<evidence type="ECO:0000256" key="1">
    <source>
        <dbReference type="ARBA" id="ARBA00022448"/>
    </source>
</evidence>
<protein>
    <submittedName>
        <fullName evidence="6">ABC transporter ATP-binding protein</fullName>
    </submittedName>
</protein>
<dbReference type="GO" id="GO:0005524">
    <property type="term" value="F:ATP binding"/>
    <property type="evidence" value="ECO:0007669"/>
    <property type="project" value="UniProtKB-KW"/>
</dbReference>
<evidence type="ECO:0000256" key="2">
    <source>
        <dbReference type="ARBA" id="ARBA00022741"/>
    </source>
</evidence>
<evidence type="ECO:0000313" key="7">
    <source>
        <dbReference type="Proteomes" id="UP000078368"/>
    </source>
</evidence>
<dbReference type="InterPro" id="IPR027417">
    <property type="entry name" value="P-loop_NTPase"/>
</dbReference>
<dbReference type="SUPFAM" id="SSF52540">
    <property type="entry name" value="P-loop containing nucleoside triphosphate hydrolases"/>
    <property type="match status" value="1"/>
</dbReference>
<dbReference type="GO" id="GO:0022857">
    <property type="term" value="F:transmembrane transporter activity"/>
    <property type="evidence" value="ECO:0007669"/>
    <property type="project" value="TreeGrafter"/>
</dbReference>
<dbReference type="STRING" id="1823756.A4H34_00955"/>
<dbReference type="Pfam" id="PF00005">
    <property type="entry name" value="ABC_tran"/>
    <property type="match status" value="1"/>
</dbReference>
<dbReference type="InterPro" id="IPR017911">
    <property type="entry name" value="MacB-like_ATP-bd"/>
</dbReference>
<feature type="domain" description="ABC transporter" evidence="5">
    <location>
        <begin position="34"/>
        <end position="277"/>
    </location>
</feature>
<dbReference type="PROSITE" id="PS50893">
    <property type="entry name" value="ABC_TRANSPORTER_2"/>
    <property type="match status" value="1"/>
</dbReference>
<dbReference type="CDD" id="cd03255">
    <property type="entry name" value="ABC_MJ0796_LolCDE_FtsE"/>
    <property type="match status" value="1"/>
</dbReference>
<proteinExistence type="predicted"/>
<dbReference type="OrthoDB" id="9802264at2"/>
<reference evidence="6 7" key="1">
    <citation type="submission" date="2016-04" db="EMBL/GenBank/DDBJ databases">
        <title>Peptidophaga gingivicola gen. nov., sp. nov., isolated from human subgingival plaque.</title>
        <authorList>
            <person name="Beall C.J."/>
            <person name="Mokrzan E.M."/>
            <person name="Griffen A.L."/>
            <person name="Leys E.J."/>
        </authorList>
    </citation>
    <scope>NUCLEOTIDE SEQUENCE [LARGE SCALE GENOMIC DNA]</scope>
    <source>
        <strain evidence="6 7">BA112</strain>
    </source>
</reference>
<gene>
    <name evidence="6" type="ORF">A4H34_00955</name>
</gene>
<name>A0A179B3I2_9ACTO</name>
<dbReference type="InterPro" id="IPR017871">
    <property type="entry name" value="ABC_transporter-like_CS"/>
</dbReference>
<dbReference type="EMBL" id="LVZK01000001">
    <property type="protein sequence ID" value="OAP85793.1"/>
    <property type="molecule type" value="Genomic_DNA"/>
</dbReference>
<dbReference type="InterPro" id="IPR003439">
    <property type="entry name" value="ABC_transporter-like_ATP-bd"/>
</dbReference>
<dbReference type="PROSITE" id="PS00211">
    <property type="entry name" value="ABC_TRANSPORTER_1"/>
    <property type="match status" value="1"/>
</dbReference>
<sequence>MTAQSRSDDAASSSNSTNSNDSTKQIANNHAKDLRKETAMPILEAIDITKDYDSRVLHGLNVAIEAGSFVAIMGPSGSGKTTFLHILSGLDRPTGGTVKASGEELTGMKEKDLAALRLRRLGFVFQNPHLLRTLCLLDNIALPGFLAGDEPREEIVARARGLMASMGISELESSDVAEVSGGQLQRASICRALINDPEIVIGDEPTGALNSASAAQVLDIMGEIRARGTTVVLVTHDPTVAVRADRVLVLVDGKITDDVALGRYSPDAAAERTARVTSLLASRGV</sequence>
<dbReference type="InterPro" id="IPR003593">
    <property type="entry name" value="AAA+_ATPase"/>
</dbReference>
<dbReference type="GO" id="GO:0016887">
    <property type="term" value="F:ATP hydrolysis activity"/>
    <property type="evidence" value="ECO:0007669"/>
    <property type="project" value="InterPro"/>
</dbReference>
<dbReference type="PANTHER" id="PTHR24220">
    <property type="entry name" value="IMPORT ATP-BINDING PROTEIN"/>
    <property type="match status" value="1"/>
</dbReference>
<evidence type="ECO:0000256" key="3">
    <source>
        <dbReference type="ARBA" id="ARBA00022840"/>
    </source>
</evidence>
<keyword evidence="7" id="KW-1185">Reference proteome</keyword>
<accession>A0A179B3I2</accession>
<feature type="region of interest" description="Disordered" evidence="4">
    <location>
        <begin position="1"/>
        <end position="25"/>
    </location>
</feature>
<keyword evidence="1" id="KW-0813">Transport</keyword>
<feature type="compositionally biased region" description="Low complexity" evidence="4">
    <location>
        <begin position="1"/>
        <end position="23"/>
    </location>
</feature>
<keyword evidence="3 6" id="KW-0067">ATP-binding</keyword>
<dbReference type="Proteomes" id="UP000078368">
    <property type="component" value="Unassembled WGS sequence"/>
</dbReference>
<dbReference type="AlphaFoldDB" id="A0A179B3I2"/>
<keyword evidence="2" id="KW-0547">Nucleotide-binding</keyword>
<dbReference type="Gene3D" id="3.40.50.300">
    <property type="entry name" value="P-loop containing nucleotide triphosphate hydrolases"/>
    <property type="match status" value="1"/>
</dbReference>
<dbReference type="InterPro" id="IPR015854">
    <property type="entry name" value="ABC_transpr_LolD-like"/>
</dbReference>
<evidence type="ECO:0000313" key="6">
    <source>
        <dbReference type="EMBL" id="OAP85793.1"/>
    </source>
</evidence>
<dbReference type="GO" id="GO:0005886">
    <property type="term" value="C:plasma membrane"/>
    <property type="evidence" value="ECO:0007669"/>
    <property type="project" value="TreeGrafter"/>
</dbReference>